<evidence type="ECO:0000313" key="1">
    <source>
        <dbReference type="EMBL" id="KAF6029846.1"/>
    </source>
</evidence>
<dbReference type="OrthoDB" id="6086776at2759"/>
<dbReference type="EMBL" id="VXIV02001784">
    <property type="protein sequence ID" value="KAF6029846.1"/>
    <property type="molecule type" value="Genomic_DNA"/>
</dbReference>
<accession>A0A7J7JWW1</accession>
<sequence length="198" mass="22360">MSMESPRNVGQYYRLPSKVTDKVKNGSRNDVLPAAKLQSQRASLSTVTSPHSGHFMTSNLEDDDDYVDGLGRGLGVEGPDPAEAVSTLMHKNYPKKGYNFEDACKTPRGTYRFNSRGNKAYFKDFDDSLSKLFACMSLAYNGKLTTPKFKAFKGLKINVWDKMRLNNIIWREWHLQCKSLCIYSIVFTMKLSSLVTSS</sequence>
<evidence type="ECO:0000313" key="2">
    <source>
        <dbReference type="Proteomes" id="UP000593567"/>
    </source>
</evidence>
<reference evidence="1" key="1">
    <citation type="submission" date="2020-06" db="EMBL/GenBank/DDBJ databases">
        <title>Draft genome of Bugula neritina, a colonial animal packing powerful symbionts and potential medicines.</title>
        <authorList>
            <person name="Rayko M."/>
        </authorList>
    </citation>
    <scope>NUCLEOTIDE SEQUENCE [LARGE SCALE GENOMIC DNA]</scope>
    <source>
        <strain evidence="1">Kwan_BN1</strain>
    </source>
</reference>
<dbReference type="AlphaFoldDB" id="A0A7J7JWW1"/>
<name>A0A7J7JWW1_BUGNE</name>
<proteinExistence type="predicted"/>
<keyword evidence="2" id="KW-1185">Reference proteome</keyword>
<organism evidence="1 2">
    <name type="scientific">Bugula neritina</name>
    <name type="common">Brown bryozoan</name>
    <name type="synonym">Sertularia neritina</name>
    <dbReference type="NCBI Taxonomy" id="10212"/>
    <lineage>
        <taxon>Eukaryota</taxon>
        <taxon>Metazoa</taxon>
        <taxon>Spiralia</taxon>
        <taxon>Lophotrochozoa</taxon>
        <taxon>Bryozoa</taxon>
        <taxon>Gymnolaemata</taxon>
        <taxon>Cheilostomatida</taxon>
        <taxon>Flustrina</taxon>
        <taxon>Buguloidea</taxon>
        <taxon>Bugulidae</taxon>
        <taxon>Bugula</taxon>
    </lineage>
</organism>
<protein>
    <submittedName>
        <fullName evidence="1">MLXIPL</fullName>
    </submittedName>
</protein>
<gene>
    <name evidence="1" type="ORF">EB796_011844</name>
</gene>
<comment type="caution">
    <text evidence="1">The sequence shown here is derived from an EMBL/GenBank/DDBJ whole genome shotgun (WGS) entry which is preliminary data.</text>
</comment>
<dbReference type="Proteomes" id="UP000593567">
    <property type="component" value="Unassembled WGS sequence"/>
</dbReference>